<reference evidence="1 2" key="1">
    <citation type="submission" date="2017-06" db="EMBL/GenBank/DDBJ databases">
        <authorList>
            <person name="Kim H.J."/>
            <person name="Triplett B.A."/>
        </authorList>
    </citation>
    <scope>NUCLEOTIDE SEQUENCE [LARGE SCALE GENOMIC DNA]</scope>
    <source>
        <strain evidence="1 2">CGMCC 4.1858</strain>
    </source>
</reference>
<organism evidence="1 2">
    <name type="scientific">Actinacidiphila glaucinigra</name>
    <dbReference type="NCBI Taxonomy" id="235986"/>
    <lineage>
        <taxon>Bacteria</taxon>
        <taxon>Bacillati</taxon>
        <taxon>Actinomycetota</taxon>
        <taxon>Actinomycetes</taxon>
        <taxon>Kitasatosporales</taxon>
        <taxon>Streptomycetaceae</taxon>
        <taxon>Actinacidiphila</taxon>
    </lineage>
</organism>
<evidence type="ECO:0000313" key="1">
    <source>
        <dbReference type="EMBL" id="SNS68936.1"/>
    </source>
</evidence>
<dbReference type="AlphaFoldDB" id="A0A239GI14"/>
<dbReference type="Proteomes" id="UP000198280">
    <property type="component" value="Unassembled WGS sequence"/>
</dbReference>
<dbReference type="EMBL" id="FZOF01000007">
    <property type="protein sequence ID" value="SNS68936.1"/>
    <property type="molecule type" value="Genomic_DNA"/>
</dbReference>
<protein>
    <submittedName>
        <fullName evidence="1">Uncharacterized protein</fullName>
    </submittedName>
</protein>
<evidence type="ECO:0000313" key="2">
    <source>
        <dbReference type="Proteomes" id="UP000198280"/>
    </source>
</evidence>
<proteinExistence type="predicted"/>
<accession>A0A239GI14</accession>
<name>A0A239GI14_9ACTN</name>
<keyword evidence="2" id="KW-1185">Reference proteome</keyword>
<sequence length="119" mass="12896">MGRWLAKVVASWHVYGTDDPAGPLDVWLIDESDHAVHITTGSDWCLVVETSEPHAGYDMGDSGLVTVGALDATTPFAEHIGESVLTAREDFEPVTGRVALALSFRCESRAGDLRLTRRS</sequence>
<gene>
    <name evidence="1" type="ORF">SAMN05216252_107423</name>
</gene>